<comment type="caution">
    <text evidence="5">The sequence shown here is derived from an EMBL/GenBank/DDBJ whole genome shotgun (WGS) entry which is preliminary data.</text>
</comment>
<keyword evidence="3 5" id="KW-0067">ATP-binding</keyword>
<dbReference type="InterPro" id="IPR003593">
    <property type="entry name" value="AAA+_ATPase"/>
</dbReference>
<accession>A0A2A8CU98</accession>
<dbReference type="PANTHER" id="PTHR42939">
    <property type="entry name" value="ABC TRANSPORTER ATP-BINDING PROTEIN ALBC-RELATED"/>
    <property type="match status" value="1"/>
</dbReference>
<dbReference type="SUPFAM" id="SSF52540">
    <property type="entry name" value="P-loop containing nucleoside triphosphate hydrolases"/>
    <property type="match status" value="1"/>
</dbReference>
<dbReference type="EMBL" id="PDEQ01000010">
    <property type="protein sequence ID" value="PEN11333.1"/>
    <property type="molecule type" value="Genomic_DNA"/>
</dbReference>
<evidence type="ECO:0000256" key="2">
    <source>
        <dbReference type="ARBA" id="ARBA00022741"/>
    </source>
</evidence>
<feature type="domain" description="ABC transporter" evidence="4">
    <location>
        <begin position="2"/>
        <end position="227"/>
    </location>
</feature>
<evidence type="ECO:0000313" key="6">
    <source>
        <dbReference type="Proteomes" id="UP000220102"/>
    </source>
</evidence>
<dbReference type="GO" id="GO:0005524">
    <property type="term" value="F:ATP binding"/>
    <property type="evidence" value="ECO:0007669"/>
    <property type="project" value="UniProtKB-KW"/>
</dbReference>
<keyword evidence="1" id="KW-0813">Transport</keyword>
<dbReference type="GO" id="GO:0016887">
    <property type="term" value="F:ATP hydrolysis activity"/>
    <property type="evidence" value="ECO:0007669"/>
    <property type="project" value="InterPro"/>
</dbReference>
<evidence type="ECO:0000256" key="3">
    <source>
        <dbReference type="ARBA" id="ARBA00022840"/>
    </source>
</evidence>
<protein>
    <submittedName>
        <fullName evidence="5">Copper ABC transporter ATP-binding protein</fullName>
    </submittedName>
</protein>
<dbReference type="Pfam" id="PF00005">
    <property type="entry name" value="ABC_tran"/>
    <property type="match status" value="1"/>
</dbReference>
<dbReference type="InterPro" id="IPR051782">
    <property type="entry name" value="ABC_Transporter_VariousFunc"/>
</dbReference>
<evidence type="ECO:0000313" key="5">
    <source>
        <dbReference type="EMBL" id="PEN11333.1"/>
    </source>
</evidence>
<name>A0A2A8CU98_9BACT</name>
<reference evidence="5 6" key="1">
    <citation type="submission" date="2017-10" db="EMBL/GenBank/DDBJ databases">
        <title>Draft genome of Longibacter Salinarum.</title>
        <authorList>
            <person name="Goh K.M."/>
            <person name="Shamsir M.S."/>
            <person name="Lim S.W."/>
        </authorList>
    </citation>
    <scope>NUCLEOTIDE SEQUENCE [LARGE SCALE GENOMIC DNA]</scope>
    <source>
        <strain evidence="5 6">KCTC 52045</strain>
    </source>
</reference>
<dbReference type="Gene3D" id="3.40.50.300">
    <property type="entry name" value="P-loop containing nucleotide triphosphate hydrolases"/>
    <property type="match status" value="1"/>
</dbReference>
<organism evidence="5 6">
    <name type="scientific">Longibacter salinarum</name>
    <dbReference type="NCBI Taxonomy" id="1850348"/>
    <lineage>
        <taxon>Bacteria</taxon>
        <taxon>Pseudomonadati</taxon>
        <taxon>Rhodothermota</taxon>
        <taxon>Rhodothermia</taxon>
        <taxon>Rhodothermales</taxon>
        <taxon>Salisaetaceae</taxon>
        <taxon>Longibacter</taxon>
    </lineage>
</organism>
<evidence type="ECO:0000256" key="1">
    <source>
        <dbReference type="ARBA" id="ARBA00022448"/>
    </source>
</evidence>
<proteinExistence type="predicted"/>
<keyword evidence="2" id="KW-0547">Nucleotide-binding</keyword>
<sequence length="236" mass="25753">MIDLQNLKKRFGDLRVLRGVTTHVAKGDITAIVGPNGSGKTTLIKCILGLVRPDAGTVTIDGTTLDGSWQYRERIGYMPQGAPFPENLTAREIIAMLKDLRGNPENTDEELIDAFDLAPELDKPIRTLSGGNRQKVNAVTAFLFRPDLVILDEPTAGLDPTASSVLKDKIQAERQAGTTFILTSHVMSELEELADHLAFLLNGTIQFNGPIDDLKQSTGCHNLERAIAHLMQGNQI</sequence>
<dbReference type="AlphaFoldDB" id="A0A2A8CU98"/>
<dbReference type="PROSITE" id="PS50893">
    <property type="entry name" value="ABC_TRANSPORTER_2"/>
    <property type="match status" value="1"/>
</dbReference>
<keyword evidence="6" id="KW-1185">Reference proteome</keyword>
<dbReference type="PANTHER" id="PTHR42939:SF1">
    <property type="entry name" value="ABC TRANSPORTER ATP-BINDING PROTEIN ALBC-RELATED"/>
    <property type="match status" value="1"/>
</dbReference>
<evidence type="ECO:0000259" key="4">
    <source>
        <dbReference type="PROSITE" id="PS50893"/>
    </source>
</evidence>
<dbReference type="InterPro" id="IPR027417">
    <property type="entry name" value="P-loop_NTPase"/>
</dbReference>
<dbReference type="Proteomes" id="UP000220102">
    <property type="component" value="Unassembled WGS sequence"/>
</dbReference>
<gene>
    <name evidence="5" type="ORF">CRI94_16230</name>
</gene>
<dbReference type="InterPro" id="IPR003439">
    <property type="entry name" value="ABC_transporter-like_ATP-bd"/>
</dbReference>
<dbReference type="SMART" id="SM00382">
    <property type="entry name" value="AAA"/>
    <property type="match status" value="1"/>
</dbReference>
<dbReference type="CDD" id="cd03230">
    <property type="entry name" value="ABC_DR_subfamily_A"/>
    <property type="match status" value="1"/>
</dbReference>
<dbReference type="OrthoDB" id="9801987at2"/>